<dbReference type="InterPro" id="IPR014756">
    <property type="entry name" value="Ig_E-set"/>
</dbReference>
<dbReference type="InterPro" id="IPR012338">
    <property type="entry name" value="Beta-lactam/transpept-like"/>
</dbReference>
<dbReference type="SUPFAM" id="SSF81296">
    <property type="entry name" value="E set domains"/>
    <property type="match status" value="1"/>
</dbReference>
<evidence type="ECO:0000313" key="3">
    <source>
        <dbReference type="Proteomes" id="UP000316437"/>
    </source>
</evidence>
<dbReference type="InterPro" id="IPR001466">
    <property type="entry name" value="Beta-lactam-related"/>
</dbReference>
<dbReference type="AlphaFoldDB" id="A0A543EN29"/>
<comment type="caution">
    <text evidence="2">The sequence shown here is derived from an EMBL/GenBank/DDBJ whole genome shotgun (WGS) entry which is preliminary data.</text>
</comment>
<dbReference type="PANTHER" id="PTHR46825">
    <property type="entry name" value="D-ALANYL-D-ALANINE-CARBOXYPEPTIDASE/ENDOPEPTIDASE AMPH"/>
    <property type="match status" value="1"/>
</dbReference>
<evidence type="ECO:0000313" key="2">
    <source>
        <dbReference type="EMBL" id="TQM22977.1"/>
    </source>
</evidence>
<dbReference type="Gene3D" id="2.60.40.10">
    <property type="entry name" value="Immunoglobulins"/>
    <property type="match status" value="1"/>
</dbReference>
<name>A0A543EN29_9FLAO</name>
<reference evidence="2 3" key="1">
    <citation type="submission" date="2019-06" db="EMBL/GenBank/DDBJ databases">
        <title>Sorghum-associated microbial communities from plants grown in Nebraska, USA.</title>
        <authorList>
            <person name="Schachtman D."/>
        </authorList>
    </citation>
    <scope>NUCLEOTIDE SEQUENCE [LARGE SCALE GENOMIC DNA]</scope>
    <source>
        <strain evidence="2 3">110</strain>
    </source>
</reference>
<evidence type="ECO:0000259" key="1">
    <source>
        <dbReference type="Pfam" id="PF00144"/>
    </source>
</evidence>
<dbReference type="Gene3D" id="3.40.710.10">
    <property type="entry name" value="DD-peptidase/beta-lactamase superfamily"/>
    <property type="match status" value="1"/>
</dbReference>
<dbReference type="SUPFAM" id="SSF56601">
    <property type="entry name" value="beta-lactamase/transpeptidase-like"/>
    <property type="match status" value="1"/>
</dbReference>
<dbReference type="Pfam" id="PF00144">
    <property type="entry name" value="Beta-lactamase"/>
    <property type="match status" value="1"/>
</dbReference>
<dbReference type="PANTHER" id="PTHR46825:SF9">
    <property type="entry name" value="BETA-LACTAMASE-RELATED DOMAIN-CONTAINING PROTEIN"/>
    <property type="match status" value="1"/>
</dbReference>
<dbReference type="InterPro" id="IPR013783">
    <property type="entry name" value="Ig-like_fold"/>
</dbReference>
<feature type="domain" description="Beta-lactamase-related" evidence="1">
    <location>
        <begin position="29"/>
        <end position="333"/>
    </location>
</feature>
<dbReference type="InterPro" id="IPR050491">
    <property type="entry name" value="AmpC-like"/>
</dbReference>
<protein>
    <submittedName>
        <fullName evidence="2">CubicO group peptidase (Beta-lactamase class C family)</fullName>
    </submittedName>
</protein>
<dbReference type="RefSeq" id="WP_142017811.1">
    <property type="nucleotide sequence ID" value="NZ_VFPD01000001.1"/>
</dbReference>
<sequence length="480" mass="55764">MKPSILTLVLSGFFFTAYSQTAEQSKAIDQYIKKVIQINEIPGMAVGIVTNNKVTFQKYYGTETLESDKKIDQNSMFRVYSTTKLMSNIGIFQLIEKEKVSLEDEISKYIDNIPAEWQNVKVKNLLSHSSGLPNWINFSDIATDAPNAEVINRLSKEKMEFETGSDYRYNQTNYMLIAMIIEKITGEKFEDYILKNQFSDSKNQVVFSSNSIEKIPNRIVKYVYNKNTHQYEKSTFVEGRRAHSANGLAIALPAFLQWSIHLSKNDFLKPATQALMWKPFEYKNKEITFAHGWDMDLFNTIKSYNFSGGNVSAYRIFPDQNMAIVVMYNGYKEFPVFYPMINQIAGMMDKRLLDPYMVAEEYTKSEPIVHPNLKKENYGYRTEKDNIIFSYQFPEEKSVEYIKNMSVTGSFNNWNPDDQAYYMSLKKNNTFELVLPKSHFEKGKTYQFKFVMNKKGWLSAPYKAMNVDGTRDNNLTLKMD</sequence>
<gene>
    <name evidence="2" type="ORF">FB551_2701</name>
</gene>
<accession>A0A543EN29</accession>
<proteinExistence type="predicted"/>
<keyword evidence="3" id="KW-1185">Reference proteome</keyword>
<organism evidence="2 3">
    <name type="scientific">Chryseobacterium aquifrigidense</name>
    <dbReference type="NCBI Taxonomy" id="558021"/>
    <lineage>
        <taxon>Bacteria</taxon>
        <taxon>Pseudomonadati</taxon>
        <taxon>Bacteroidota</taxon>
        <taxon>Flavobacteriia</taxon>
        <taxon>Flavobacteriales</taxon>
        <taxon>Weeksellaceae</taxon>
        <taxon>Chryseobacterium group</taxon>
        <taxon>Chryseobacterium</taxon>
    </lineage>
</organism>
<dbReference type="EMBL" id="VFPD01000001">
    <property type="protein sequence ID" value="TQM22977.1"/>
    <property type="molecule type" value="Genomic_DNA"/>
</dbReference>
<dbReference type="Proteomes" id="UP000316437">
    <property type="component" value="Unassembled WGS sequence"/>
</dbReference>